<dbReference type="GO" id="GO:0008270">
    <property type="term" value="F:zinc ion binding"/>
    <property type="evidence" value="ECO:0007669"/>
    <property type="project" value="UniProtKB-KW"/>
</dbReference>
<dbReference type="SUPFAM" id="SSF57903">
    <property type="entry name" value="FYVE/PHD zinc finger"/>
    <property type="match status" value="1"/>
</dbReference>
<dbReference type="InterPro" id="IPR013083">
    <property type="entry name" value="Znf_RING/FYVE/PHD"/>
</dbReference>
<evidence type="ECO:0000313" key="6">
    <source>
        <dbReference type="EMBL" id="CCA18844.1"/>
    </source>
</evidence>
<protein>
    <submittedName>
        <fullName evidence="6">AlNc14C57G4309 protein</fullName>
    </submittedName>
</protein>
<keyword evidence="3" id="KW-0862">Zinc</keyword>
<evidence type="ECO:0000259" key="5">
    <source>
        <dbReference type="PROSITE" id="PS50178"/>
    </source>
</evidence>
<accession>F0WCC9</accession>
<reference evidence="6" key="1">
    <citation type="journal article" date="2011" name="PLoS Biol.">
        <title>Gene gain and loss during evolution of obligate parasitism in the white rust pathogen of Arabidopsis thaliana.</title>
        <authorList>
            <person name="Kemen E."/>
            <person name="Gardiner A."/>
            <person name="Schultz-Larsen T."/>
            <person name="Kemen A.C."/>
            <person name="Balmuth A.L."/>
            <person name="Robert-Seilaniantz A."/>
            <person name="Bailey K."/>
            <person name="Holub E."/>
            <person name="Studholme D.J."/>
            <person name="Maclean D."/>
            <person name="Jones J.D."/>
        </authorList>
    </citation>
    <scope>NUCLEOTIDE SEQUENCE</scope>
</reference>
<sequence>MRWIALQSSITGIGSTREYILFDSSGTSVDALGRTVLYSYFESKLLTPSDDPDRQTSLSRTSRRSLFREDPDGIVYYLRAVLHPLGDRQLPSWLYGKEMMQSFAHSFAVMRNIGKVADLRAILESVAMKSKPGEVALCDSKHCQVCRRKFSFIRLRYYCRSCGGSVCRRCTVSLRLFNEANQFSAALTVLRDRFCINCVIQAREGRARKTMSRPTRRIEYIDEEDQKSVGFPKGRNKEIGTDNDAAQVDTLSISGLDLFVKPEVHQGSLMNNMDERSTRSSLADSLSIFRKPDGVSLTARNGMKAMHELSKSIAQQEALLLSLLAEQRRRAKAFVRSTPPTANHFSDSDRFEIIS</sequence>
<dbReference type="Pfam" id="PF01363">
    <property type="entry name" value="FYVE"/>
    <property type="match status" value="1"/>
</dbReference>
<reference evidence="6" key="2">
    <citation type="submission" date="2011-02" db="EMBL/GenBank/DDBJ databases">
        <authorList>
            <person name="MacLean D."/>
        </authorList>
    </citation>
    <scope>NUCLEOTIDE SEQUENCE</scope>
</reference>
<evidence type="ECO:0000256" key="4">
    <source>
        <dbReference type="PROSITE-ProRule" id="PRU00091"/>
    </source>
</evidence>
<evidence type="ECO:0000256" key="1">
    <source>
        <dbReference type="ARBA" id="ARBA00022723"/>
    </source>
</evidence>
<dbReference type="Gene3D" id="3.30.40.10">
    <property type="entry name" value="Zinc/RING finger domain, C3HC4 (zinc finger)"/>
    <property type="match status" value="1"/>
</dbReference>
<dbReference type="AlphaFoldDB" id="F0WCC9"/>
<dbReference type="CDD" id="cd00065">
    <property type="entry name" value="FYVE_like_SF"/>
    <property type="match status" value="1"/>
</dbReference>
<keyword evidence="1" id="KW-0479">Metal-binding</keyword>
<dbReference type="PANTHER" id="PTHR13510">
    <property type="entry name" value="FYVE-FINGER-CONTAINING RAB5 EFFECTOR PROTEIN RABENOSYN-5-RELATED"/>
    <property type="match status" value="1"/>
</dbReference>
<dbReference type="InterPro" id="IPR017455">
    <property type="entry name" value="Znf_FYVE-rel"/>
</dbReference>
<feature type="domain" description="FYVE-type" evidence="5">
    <location>
        <begin position="139"/>
        <end position="203"/>
    </location>
</feature>
<dbReference type="EMBL" id="FR824102">
    <property type="protein sequence ID" value="CCA18844.1"/>
    <property type="molecule type" value="Genomic_DNA"/>
</dbReference>
<proteinExistence type="predicted"/>
<gene>
    <name evidence="6" type="primary">AlNc14C57G4309</name>
    <name evidence="6" type="ORF">ALNC14_049870</name>
</gene>
<dbReference type="InterPro" id="IPR011011">
    <property type="entry name" value="Znf_FYVE_PHD"/>
</dbReference>
<organism evidence="6">
    <name type="scientific">Albugo laibachii Nc14</name>
    <dbReference type="NCBI Taxonomy" id="890382"/>
    <lineage>
        <taxon>Eukaryota</taxon>
        <taxon>Sar</taxon>
        <taxon>Stramenopiles</taxon>
        <taxon>Oomycota</taxon>
        <taxon>Peronosporomycetes</taxon>
        <taxon>Albuginales</taxon>
        <taxon>Albuginaceae</taxon>
        <taxon>Albugo</taxon>
    </lineage>
</organism>
<dbReference type="PANTHER" id="PTHR13510:SF44">
    <property type="entry name" value="RABENOSYN-5"/>
    <property type="match status" value="1"/>
</dbReference>
<name>F0WCC9_9STRA</name>
<dbReference type="PROSITE" id="PS50178">
    <property type="entry name" value="ZF_FYVE"/>
    <property type="match status" value="1"/>
</dbReference>
<keyword evidence="2 4" id="KW-0863">Zinc-finger</keyword>
<evidence type="ECO:0000256" key="2">
    <source>
        <dbReference type="ARBA" id="ARBA00022771"/>
    </source>
</evidence>
<evidence type="ECO:0000256" key="3">
    <source>
        <dbReference type="ARBA" id="ARBA00022833"/>
    </source>
</evidence>
<dbReference type="HOGENOM" id="CLU_781711_0_0_1"/>
<dbReference type="InterPro" id="IPR000306">
    <property type="entry name" value="Znf_FYVE"/>
</dbReference>
<dbReference type="InterPro" id="IPR052727">
    <property type="entry name" value="Rab4/Rab5_effector"/>
</dbReference>